<accession>A0A286ULM5</accession>
<feature type="region of interest" description="Disordered" evidence="1">
    <location>
        <begin position="105"/>
        <end position="180"/>
    </location>
</feature>
<proteinExistence type="predicted"/>
<sequence>MANSKSLQSYTEISSLKASRDNVQNVTFYPRAFSDADFRPHVYYVSGHGMIYAFLHPSSQLPHLIIIGSIPLRISSIYLSFALNARCAVRASSPMLFNLPYIHHHPTSEEGKTTRPKHRPTSPHTPPLCGGVLKEKVWNPMGRRGGKNDQKELQPRLFRKRGRRSVKLEDVPTLPPRFPE</sequence>
<dbReference type="AlphaFoldDB" id="A0A286ULM5"/>
<evidence type="ECO:0000313" key="3">
    <source>
        <dbReference type="Proteomes" id="UP000217199"/>
    </source>
</evidence>
<evidence type="ECO:0000313" key="2">
    <source>
        <dbReference type="EMBL" id="PAV20439.1"/>
    </source>
</evidence>
<comment type="caution">
    <text evidence="2">The sequence shown here is derived from an EMBL/GenBank/DDBJ whole genome shotgun (WGS) entry which is preliminary data.</text>
</comment>
<organism evidence="2 3">
    <name type="scientific">Pyrrhoderma noxium</name>
    <dbReference type="NCBI Taxonomy" id="2282107"/>
    <lineage>
        <taxon>Eukaryota</taxon>
        <taxon>Fungi</taxon>
        <taxon>Dikarya</taxon>
        <taxon>Basidiomycota</taxon>
        <taxon>Agaricomycotina</taxon>
        <taxon>Agaricomycetes</taxon>
        <taxon>Hymenochaetales</taxon>
        <taxon>Hymenochaetaceae</taxon>
        <taxon>Pyrrhoderma</taxon>
    </lineage>
</organism>
<keyword evidence="3" id="KW-1185">Reference proteome</keyword>
<protein>
    <submittedName>
        <fullName evidence="2">Uncharacterized protein</fullName>
    </submittedName>
</protein>
<dbReference type="InParanoid" id="A0A286ULM5"/>
<reference evidence="2 3" key="1">
    <citation type="journal article" date="2017" name="Mol. Ecol.">
        <title>Comparative and population genomic landscape of Phellinus noxius: A hypervariable fungus causing root rot in trees.</title>
        <authorList>
            <person name="Chung C.L."/>
            <person name="Lee T.J."/>
            <person name="Akiba M."/>
            <person name="Lee H.H."/>
            <person name="Kuo T.H."/>
            <person name="Liu D."/>
            <person name="Ke H.M."/>
            <person name="Yokoi T."/>
            <person name="Roa M.B."/>
            <person name="Lu M.J."/>
            <person name="Chang Y.Y."/>
            <person name="Ann P.J."/>
            <person name="Tsai J.N."/>
            <person name="Chen C.Y."/>
            <person name="Tzean S.S."/>
            <person name="Ota Y."/>
            <person name="Hattori T."/>
            <person name="Sahashi N."/>
            <person name="Liou R.F."/>
            <person name="Kikuchi T."/>
            <person name="Tsai I.J."/>
        </authorList>
    </citation>
    <scope>NUCLEOTIDE SEQUENCE [LARGE SCALE GENOMIC DNA]</scope>
    <source>
        <strain evidence="2 3">FFPRI411160</strain>
    </source>
</reference>
<evidence type="ECO:0000256" key="1">
    <source>
        <dbReference type="SAM" id="MobiDB-lite"/>
    </source>
</evidence>
<dbReference type="EMBL" id="NBII01000003">
    <property type="protein sequence ID" value="PAV20439.1"/>
    <property type="molecule type" value="Genomic_DNA"/>
</dbReference>
<dbReference type="Proteomes" id="UP000217199">
    <property type="component" value="Unassembled WGS sequence"/>
</dbReference>
<name>A0A286ULM5_9AGAM</name>
<gene>
    <name evidence="2" type="ORF">PNOK_0306600</name>
</gene>